<accession>A0A4C1ZHJ1</accession>
<keyword evidence="3" id="KW-1185">Reference proteome</keyword>
<sequence>MSICYFVAAASELGARQDVAGRPPDSIRLWQRRTAAEIRSVALLVIGHLKCLPDDDKMLRHLTVVWCGGLGAEGRGGRRQGPGERAEATTCLAGPAPTSLPAAPPHLGRPSHYIWTSHRHPPPPRGLSSPARRHAPAPLDYF</sequence>
<proteinExistence type="predicted"/>
<evidence type="ECO:0000313" key="2">
    <source>
        <dbReference type="EMBL" id="GBP87268.1"/>
    </source>
</evidence>
<feature type="region of interest" description="Disordered" evidence="1">
    <location>
        <begin position="73"/>
        <end position="142"/>
    </location>
</feature>
<dbReference type="EMBL" id="BGZK01001848">
    <property type="protein sequence ID" value="GBP87268.1"/>
    <property type="molecule type" value="Genomic_DNA"/>
</dbReference>
<dbReference type="Proteomes" id="UP000299102">
    <property type="component" value="Unassembled WGS sequence"/>
</dbReference>
<gene>
    <name evidence="2" type="ORF">EVAR_64478_1</name>
</gene>
<reference evidence="2 3" key="1">
    <citation type="journal article" date="2019" name="Commun. Biol.">
        <title>The bagworm genome reveals a unique fibroin gene that provides high tensile strength.</title>
        <authorList>
            <person name="Kono N."/>
            <person name="Nakamura H."/>
            <person name="Ohtoshi R."/>
            <person name="Tomita M."/>
            <person name="Numata K."/>
            <person name="Arakawa K."/>
        </authorList>
    </citation>
    <scope>NUCLEOTIDE SEQUENCE [LARGE SCALE GENOMIC DNA]</scope>
</reference>
<evidence type="ECO:0000313" key="3">
    <source>
        <dbReference type="Proteomes" id="UP000299102"/>
    </source>
</evidence>
<protein>
    <submittedName>
        <fullName evidence="2">Uncharacterized protein</fullName>
    </submittedName>
</protein>
<evidence type="ECO:0000256" key="1">
    <source>
        <dbReference type="SAM" id="MobiDB-lite"/>
    </source>
</evidence>
<comment type="caution">
    <text evidence="2">The sequence shown here is derived from an EMBL/GenBank/DDBJ whole genome shotgun (WGS) entry which is preliminary data.</text>
</comment>
<organism evidence="2 3">
    <name type="scientific">Eumeta variegata</name>
    <name type="common">Bagworm moth</name>
    <name type="synonym">Eumeta japonica</name>
    <dbReference type="NCBI Taxonomy" id="151549"/>
    <lineage>
        <taxon>Eukaryota</taxon>
        <taxon>Metazoa</taxon>
        <taxon>Ecdysozoa</taxon>
        <taxon>Arthropoda</taxon>
        <taxon>Hexapoda</taxon>
        <taxon>Insecta</taxon>
        <taxon>Pterygota</taxon>
        <taxon>Neoptera</taxon>
        <taxon>Endopterygota</taxon>
        <taxon>Lepidoptera</taxon>
        <taxon>Glossata</taxon>
        <taxon>Ditrysia</taxon>
        <taxon>Tineoidea</taxon>
        <taxon>Psychidae</taxon>
        <taxon>Oiketicinae</taxon>
        <taxon>Eumeta</taxon>
    </lineage>
</organism>
<name>A0A4C1ZHJ1_EUMVA</name>
<dbReference type="AlphaFoldDB" id="A0A4C1ZHJ1"/>